<feature type="transmembrane region" description="Helical" evidence="5">
    <location>
        <begin position="284"/>
        <end position="302"/>
    </location>
</feature>
<feature type="transmembrane region" description="Helical" evidence="5">
    <location>
        <begin position="101"/>
        <end position="122"/>
    </location>
</feature>
<proteinExistence type="predicted"/>
<evidence type="ECO:0000256" key="3">
    <source>
        <dbReference type="ARBA" id="ARBA00022989"/>
    </source>
</evidence>
<dbReference type="GO" id="GO:0005262">
    <property type="term" value="F:calcium channel activity"/>
    <property type="evidence" value="ECO:0007669"/>
    <property type="project" value="TreeGrafter"/>
</dbReference>
<keyword evidence="8" id="KW-1185">Reference proteome</keyword>
<protein>
    <submittedName>
        <fullName evidence="7">Cation transporter</fullName>
    </submittedName>
</protein>
<feature type="domain" description="Sodium/calcium exchanger membrane region" evidence="6">
    <location>
        <begin position="182"/>
        <end position="331"/>
    </location>
</feature>
<evidence type="ECO:0000256" key="5">
    <source>
        <dbReference type="SAM" id="Phobius"/>
    </source>
</evidence>
<comment type="caution">
    <text evidence="7">The sequence shown here is derived from an EMBL/GenBank/DDBJ whole genome shotgun (WGS) entry which is preliminary data.</text>
</comment>
<dbReference type="STRING" id="135826.KP77_31380"/>
<keyword evidence="4 5" id="KW-0472">Membrane</keyword>
<evidence type="ECO:0000259" key="6">
    <source>
        <dbReference type="Pfam" id="PF01699"/>
    </source>
</evidence>
<dbReference type="Gene3D" id="1.20.1420.30">
    <property type="entry name" value="NCX, central ion-binding region"/>
    <property type="match status" value="1"/>
</dbReference>
<dbReference type="GO" id="GO:0005886">
    <property type="term" value="C:plasma membrane"/>
    <property type="evidence" value="ECO:0007669"/>
    <property type="project" value="TreeGrafter"/>
</dbReference>
<dbReference type="GO" id="GO:0006874">
    <property type="term" value="P:intracellular calcium ion homeostasis"/>
    <property type="evidence" value="ECO:0007669"/>
    <property type="project" value="TreeGrafter"/>
</dbReference>
<feature type="transmembrane region" description="Helical" evidence="5">
    <location>
        <begin position="217"/>
        <end position="240"/>
    </location>
</feature>
<dbReference type="Proteomes" id="UP000031950">
    <property type="component" value="Unassembled WGS sequence"/>
</dbReference>
<evidence type="ECO:0000313" key="8">
    <source>
        <dbReference type="Proteomes" id="UP000031950"/>
    </source>
</evidence>
<feature type="transmembrane region" description="Helical" evidence="5">
    <location>
        <begin position="247"/>
        <end position="264"/>
    </location>
</feature>
<feature type="transmembrane region" description="Helical" evidence="5">
    <location>
        <begin position="66"/>
        <end position="89"/>
    </location>
</feature>
<dbReference type="EMBL" id="JXRQ01000029">
    <property type="protein sequence ID" value="KIL43432.1"/>
    <property type="molecule type" value="Genomic_DNA"/>
</dbReference>
<evidence type="ECO:0000313" key="7">
    <source>
        <dbReference type="EMBL" id="KIL43432.1"/>
    </source>
</evidence>
<dbReference type="PANTHER" id="PTHR10846:SF8">
    <property type="entry name" value="INNER MEMBRANE PROTEIN YRBG"/>
    <property type="match status" value="1"/>
</dbReference>
<evidence type="ECO:0000256" key="1">
    <source>
        <dbReference type="ARBA" id="ARBA00004141"/>
    </source>
</evidence>
<dbReference type="InterPro" id="IPR044880">
    <property type="entry name" value="NCX_ion-bd_dom_sf"/>
</dbReference>
<evidence type="ECO:0000256" key="4">
    <source>
        <dbReference type="ARBA" id="ARBA00023136"/>
    </source>
</evidence>
<dbReference type="RefSeq" id="WP_041123646.1">
    <property type="nucleotide sequence ID" value="NZ_JXRQ01000029.1"/>
</dbReference>
<dbReference type="AlphaFoldDB" id="A0A0C2V310"/>
<reference evidence="7 8" key="1">
    <citation type="submission" date="2015-01" db="EMBL/GenBank/DDBJ databases">
        <title>Genome sequence of Jeotgalibacillus alimentarius.</title>
        <authorList>
            <person name="Goh K.M."/>
            <person name="Chan K.-G."/>
            <person name="Yaakop A.S."/>
            <person name="Ee R."/>
            <person name="Gan H.M."/>
            <person name="Chan C.S."/>
        </authorList>
    </citation>
    <scope>NUCLEOTIDE SEQUENCE [LARGE SCALE GENOMIC DNA]</scope>
    <source>
        <strain evidence="7 8">YKJ-13</strain>
    </source>
</reference>
<feature type="transmembrane region" description="Helical" evidence="5">
    <location>
        <begin position="314"/>
        <end position="331"/>
    </location>
</feature>
<accession>A0A0C2V310</accession>
<feature type="domain" description="Sodium/calcium exchanger membrane region" evidence="6">
    <location>
        <begin position="2"/>
        <end position="144"/>
    </location>
</feature>
<keyword evidence="3 5" id="KW-1133">Transmembrane helix</keyword>
<dbReference type="Pfam" id="PF01699">
    <property type="entry name" value="Na_Ca_ex"/>
    <property type="match status" value="2"/>
</dbReference>
<feature type="transmembrane region" description="Helical" evidence="5">
    <location>
        <begin position="183"/>
        <end position="205"/>
    </location>
</feature>
<feature type="transmembrane region" description="Helical" evidence="5">
    <location>
        <begin position="128"/>
        <end position="149"/>
    </location>
</feature>
<name>A0A0C2V310_9BACL</name>
<dbReference type="OrthoDB" id="9794225at2"/>
<dbReference type="InterPro" id="IPR004481">
    <property type="entry name" value="K/Na/Ca-exchanger"/>
</dbReference>
<dbReference type="PANTHER" id="PTHR10846">
    <property type="entry name" value="SODIUM/POTASSIUM/CALCIUM EXCHANGER"/>
    <property type="match status" value="1"/>
</dbReference>
<evidence type="ECO:0000256" key="2">
    <source>
        <dbReference type="ARBA" id="ARBA00022692"/>
    </source>
</evidence>
<comment type="subcellular location">
    <subcellularLocation>
        <location evidence="1">Membrane</location>
        <topology evidence="1">Multi-pass membrane protein</topology>
    </subcellularLocation>
</comment>
<dbReference type="PATRIC" id="fig|135826.4.peg.3118"/>
<organism evidence="7 8">
    <name type="scientific">Jeotgalibacillus alimentarius</name>
    <dbReference type="NCBI Taxonomy" id="135826"/>
    <lineage>
        <taxon>Bacteria</taxon>
        <taxon>Bacillati</taxon>
        <taxon>Bacillota</taxon>
        <taxon>Bacilli</taxon>
        <taxon>Bacillales</taxon>
        <taxon>Caryophanaceae</taxon>
        <taxon>Jeotgalibacillus</taxon>
    </lineage>
</organism>
<dbReference type="GO" id="GO:0008273">
    <property type="term" value="F:calcium, potassium:sodium antiporter activity"/>
    <property type="evidence" value="ECO:0007669"/>
    <property type="project" value="TreeGrafter"/>
</dbReference>
<dbReference type="InterPro" id="IPR004837">
    <property type="entry name" value="NaCa_Exmemb"/>
</dbReference>
<sequence>MAFVWFVLAAIVTVYAAMKLSTYADVISTKTAMGGLLVGTLLLAGATSLPEVTTSLSAVLIGNNDIAIGNVLGSNLFNVFILACFDLYYRKKKLFLQASNDHLYTAGLGLLLTLLVMVALTLRIDYTILGMGIDSILIVIIYIAGISMIGRLSKSDQPSLPQSEEPTAHTAASSEFTMSVKHAVIGFIIAAIVIMGAGTVLSIMGDQIAVITGLGSSFVGSFLVAATTSLPEAVSVLVALRLKNINLAMGSILGSNIFNMLILAGSDLVYREGAIITTVSDSHLTTAIGVTILSVIAIWAVLMKKATSMFKYMLPSILVVLVYFISSYLIFMNS</sequence>
<gene>
    <name evidence="7" type="ORF">KP77_31380</name>
</gene>
<keyword evidence="2 5" id="KW-0812">Transmembrane</keyword>